<comment type="caution">
    <text evidence="2">The sequence shown here is derived from an EMBL/GenBank/DDBJ whole genome shotgun (WGS) entry which is preliminary data.</text>
</comment>
<reference evidence="2 3" key="1">
    <citation type="submission" date="2017-07" db="EMBL/GenBank/DDBJ databases">
        <title>Fictibacillus sp. nov. GDSW-R2A3 Genome sequencing and assembly.</title>
        <authorList>
            <person name="Mayilraj S."/>
        </authorList>
    </citation>
    <scope>NUCLEOTIDE SEQUENCE [LARGE SCALE GENOMIC DNA]</scope>
    <source>
        <strain evidence="2 3">GDSW-R2A3</strain>
    </source>
</reference>
<keyword evidence="1" id="KW-1133">Transmembrane helix</keyword>
<sequence length="131" mass="14637">MTVVLSIFLALFLGFTRSLYVELNEAIFIALASAFTAVSLSRGLSVPAVTRNTVLIPWLGFMLFWIWGITDIVIDHSLYFTGKEDRQPLSIGFKIDEYADDLFLLSIISAVMTSLLSLSLLLFKNLNKRGV</sequence>
<organism evidence="2 3">
    <name type="scientific">Fictibacillus aquaticus</name>
    <dbReference type="NCBI Taxonomy" id="2021314"/>
    <lineage>
        <taxon>Bacteria</taxon>
        <taxon>Bacillati</taxon>
        <taxon>Bacillota</taxon>
        <taxon>Bacilli</taxon>
        <taxon>Bacillales</taxon>
        <taxon>Fictibacillaceae</taxon>
        <taxon>Fictibacillus</taxon>
    </lineage>
</organism>
<dbReference type="OrthoDB" id="2656675at2"/>
<evidence type="ECO:0000313" key="3">
    <source>
        <dbReference type="Proteomes" id="UP000215059"/>
    </source>
</evidence>
<dbReference type="RefSeq" id="WP_094250576.1">
    <property type="nucleotide sequence ID" value="NZ_JBHLXL010000001.1"/>
</dbReference>
<protein>
    <recommendedName>
        <fullName evidence="4">Lycopene cyclase domain-containing protein</fullName>
    </recommendedName>
</protein>
<evidence type="ECO:0008006" key="4">
    <source>
        <dbReference type="Google" id="ProtNLM"/>
    </source>
</evidence>
<dbReference type="AlphaFoldDB" id="A0A235FCU5"/>
<feature type="transmembrane region" description="Helical" evidence="1">
    <location>
        <begin position="28"/>
        <end position="49"/>
    </location>
</feature>
<feature type="transmembrane region" description="Helical" evidence="1">
    <location>
        <begin position="61"/>
        <end position="82"/>
    </location>
</feature>
<keyword evidence="1" id="KW-0472">Membrane</keyword>
<keyword evidence="3" id="KW-1185">Reference proteome</keyword>
<proteinExistence type="predicted"/>
<evidence type="ECO:0000256" key="1">
    <source>
        <dbReference type="SAM" id="Phobius"/>
    </source>
</evidence>
<keyword evidence="1" id="KW-0812">Transmembrane</keyword>
<accession>A0A235FCU5</accession>
<dbReference type="Proteomes" id="UP000215059">
    <property type="component" value="Unassembled WGS sequence"/>
</dbReference>
<gene>
    <name evidence="2" type="ORF">CGZ90_01560</name>
</gene>
<feature type="transmembrane region" description="Helical" evidence="1">
    <location>
        <begin position="102"/>
        <end position="123"/>
    </location>
</feature>
<dbReference type="EMBL" id="NOII01000001">
    <property type="protein sequence ID" value="OYD58615.1"/>
    <property type="molecule type" value="Genomic_DNA"/>
</dbReference>
<evidence type="ECO:0000313" key="2">
    <source>
        <dbReference type="EMBL" id="OYD58615.1"/>
    </source>
</evidence>
<name>A0A235FCU5_9BACL</name>